<name>X1JD11_9ZZZZ</name>
<proteinExistence type="predicted"/>
<dbReference type="PANTHER" id="PTHR36966">
    <property type="entry name" value="REP-ASSOCIATED TYROSINE TRANSPOSASE"/>
    <property type="match status" value="1"/>
</dbReference>
<dbReference type="EMBL" id="BARU01032141">
    <property type="protein sequence ID" value="GAH67643.1"/>
    <property type="molecule type" value="Genomic_DNA"/>
</dbReference>
<dbReference type="Gene3D" id="3.30.70.1290">
    <property type="entry name" value="Transposase IS200-like"/>
    <property type="match status" value="1"/>
</dbReference>
<dbReference type="GO" id="GO:0004803">
    <property type="term" value="F:transposase activity"/>
    <property type="evidence" value="ECO:0007669"/>
    <property type="project" value="InterPro"/>
</dbReference>
<dbReference type="GO" id="GO:0043565">
    <property type="term" value="F:sequence-specific DNA binding"/>
    <property type="evidence" value="ECO:0007669"/>
    <property type="project" value="TreeGrafter"/>
</dbReference>
<protein>
    <recommendedName>
        <fullName evidence="2">Transposase IS200-like domain-containing protein</fullName>
    </recommendedName>
</protein>
<dbReference type="InterPro" id="IPR036515">
    <property type="entry name" value="Transposase_17_sf"/>
</dbReference>
<evidence type="ECO:0000313" key="1">
    <source>
        <dbReference type="EMBL" id="GAH67643.1"/>
    </source>
</evidence>
<dbReference type="GO" id="GO:0006313">
    <property type="term" value="P:DNA transposition"/>
    <property type="evidence" value="ECO:0007669"/>
    <property type="project" value="InterPro"/>
</dbReference>
<gene>
    <name evidence="1" type="ORF">S03H2_50721</name>
</gene>
<dbReference type="AlphaFoldDB" id="X1JD11"/>
<dbReference type="PANTHER" id="PTHR36966:SF1">
    <property type="entry name" value="REP-ASSOCIATED TYROSINE TRANSPOSASE"/>
    <property type="match status" value="1"/>
</dbReference>
<dbReference type="InterPro" id="IPR052715">
    <property type="entry name" value="RAYT_transposase"/>
</dbReference>
<comment type="caution">
    <text evidence="1">The sequence shown here is derived from an EMBL/GenBank/DDBJ whole genome shotgun (WGS) entry which is preliminary data.</text>
</comment>
<sequence>MMPDHVHAIIQPTPVEGACEPLWRIMHSLKSWTAQEINRRLRRSGPLWLDETYDHMIRNREDYEEKARYIWLNAVETGLVRHPSHWRWWGNGQNE</sequence>
<dbReference type="SUPFAM" id="SSF143422">
    <property type="entry name" value="Transposase IS200-like"/>
    <property type="match status" value="1"/>
</dbReference>
<reference evidence="1" key="1">
    <citation type="journal article" date="2014" name="Front. Microbiol.">
        <title>High frequency of phylogenetically diverse reductive dehalogenase-homologous genes in deep subseafloor sedimentary metagenomes.</title>
        <authorList>
            <person name="Kawai M."/>
            <person name="Futagami T."/>
            <person name="Toyoda A."/>
            <person name="Takaki Y."/>
            <person name="Nishi S."/>
            <person name="Hori S."/>
            <person name="Arai W."/>
            <person name="Tsubouchi T."/>
            <person name="Morono Y."/>
            <person name="Uchiyama I."/>
            <person name="Ito T."/>
            <person name="Fujiyama A."/>
            <person name="Inagaki F."/>
            <person name="Takami H."/>
        </authorList>
    </citation>
    <scope>NUCLEOTIDE SEQUENCE</scope>
    <source>
        <strain evidence="1">Expedition CK06-06</strain>
    </source>
</reference>
<evidence type="ECO:0008006" key="2">
    <source>
        <dbReference type="Google" id="ProtNLM"/>
    </source>
</evidence>
<organism evidence="1">
    <name type="scientific">marine sediment metagenome</name>
    <dbReference type="NCBI Taxonomy" id="412755"/>
    <lineage>
        <taxon>unclassified sequences</taxon>
        <taxon>metagenomes</taxon>
        <taxon>ecological metagenomes</taxon>
    </lineage>
</organism>
<accession>X1JD11</accession>